<reference evidence="1" key="1">
    <citation type="submission" date="2021-02" db="EMBL/GenBank/DDBJ databases">
        <authorList>
            <person name="Nowell W R."/>
        </authorList>
    </citation>
    <scope>NUCLEOTIDE SEQUENCE</scope>
</reference>
<dbReference type="EMBL" id="CAJNRG010017751">
    <property type="protein sequence ID" value="CAF2238020.1"/>
    <property type="molecule type" value="Genomic_DNA"/>
</dbReference>
<dbReference type="Proteomes" id="UP000663887">
    <property type="component" value="Unassembled WGS sequence"/>
</dbReference>
<dbReference type="Gene3D" id="1.20.120.20">
    <property type="entry name" value="Apolipoprotein"/>
    <property type="match status" value="1"/>
</dbReference>
<evidence type="ECO:0000313" key="1">
    <source>
        <dbReference type="EMBL" id="CAF2238020.1"/>
    </source>
</evidence>
<comment type="caution">
    <text evidence="1">The sequence shown here is derived from an EMBL/GenBank/DDBJ whole genome shotgun (WGS) entry which is preliminary data.</text>
</comment>
<dbReference type="AlphaFoldDB" id="A0A816ZXK6"/>
<evidence type="ECO:0000313" key="2">
    <source>
        <dbReference type="Proteomes" id="UP000663887"/>
    </source>
</evidence>
<organism evidence="1 2">
    <name type="scientific">Rotaria magnacalcarata</name>
    <dbReference type="NCBI Taxonomy" id="392030"/>
    <lineage>
        <taxon>Eukaryota</taxon>
        <taxon>Metazoa</taxon>
        <taxon>Spiralia</taxon>
        <taxon>Gnathifera</taxon>
        <taxon>Rotifera</taxon>
        <taxon>Eurotatoria</taxon>
        <taxon>Bdelloidea</taxon>
        <taxon>Philodinida</taxon>
        <taxon>Philodinidae</taxon>
        <taxon>Rotaria</taxon>
    </lineage>
</organism>
<name>A0A816ZXK6_9BILA</name>
<sequence>MPPKRQRNTPPKQQHTTDLENHIHHDINEMAAPGTSQTIDSIKGTKHECSKTVQSGTSIIDFLVKIICRFIIDMNEINNTGKNMVKGTKETADKLGEDIKDRANQAKDVVANKANAAKDKLNEGAQNIKNNAGKATDAMKHATDAVTGKSREFAQGAAAKSKQAEQKASHGFSALRKSIEGIFH</sequence>
<accession>A0A816ZXK6</accession>
<protein>
    <submittedName>
        <fullName evidence="1">Uncharacterized protein</fullName>
    </submittedName>
</protein>
<proteinExistence type="predicted"/>
<gene>
    <name evidence="1" type="ORF">XDN619_LOCUS34670</name>
</gene>